<proteinExistence type="predicted"/>
<dbReference type="PANTHER" id="PTHR30354:SF11">
    <property type="entry name" value="PERMEASE"/>
    <property type="match status" value="1"/>
</dbReference>
<dbReference type="PIRSF" id="PIRSF002746">
    <property type="entry name" value="Gluconate_transporter"/>
    <property type="match status" value="1"/>
</dbReference>
<evidence type="ECO:0000256" key="1">
    <source>
        <dbReference type="SAM" id="Phobius"/>
    </source>
</evidence>
<evidence type="ECO:0000313" key="2">
    <source>
        <dbReference type="EMBL" id="MFC3199403.1"/>
    </source>
</evidence>
<feature type="transmembrane region" description="Helical" evidence="1">
    <location>
        <begin position="214"/>
        <end position="236"/>
    </location>
</feature>
<organism evidence="2 3">
    <name type="scientific">Parapedobacter deserti</name>
    <dbReference type="NCBI Taxonomy" id="1912957"/>
    <lineage>
        <taxon>Bacteria</taxon>
        <taxon>Pseudomonadati</taxon>
        <taxon>Bacteroidota</taxon>
        <taxon>Sphingobacteriia</taxon>
        <taxon>Sphingobacteriales</taxon>
        <taxon>Sphingobacteriaceae</taxon>
        <taxon>Parapedobacter</taxon>
    </lineage>
</organism>
<name>A0ABV7JT04_9SPHI</name>
<accession>A0ABV7JT04</accession>
<protein>
    <submittedName>
        <fullName evidence="2">GntP family permease</fullName>
    </submittedName>
</protein>
<keyword evidence="3" id="KW-1185">Reference proteome</keyword>
<feature type="transmembrane region" description="Helical" evidence="1">
    <location>
        <begin position="133"/>
        <end position="153"/>
    </location>
</feature>
<comment type="caution">
    <text evidence="2">The sequence shown here is derived from an EMBL/GenBank/DDBJ whole genome shotgun (WGS) entry which is preliminary data.</text>
</comment>
<dbReference type="PANTHER" id="PTHR30354">
    <property type="entry name" value="GNT FAMILY GLUCONATE TRANSPORTER"/>
    <property type="match status" value="1"/>
</dbReference>
<feature type="transmembrane region" description="Helical" evidence="1">
    <location>
        <begin position="416"/>
        <end position="438"/>
    </location>
</feature>
<reference evidence="3" key="1">
    <citation type="journal article" date="2019" name="Int. J. Syst. Evol. Microbiol.">
        <title>The Global Catalogue of Microorganisms (GCM) 10K type strain sequencing project: providing services to taxonomists for standard genome sequencing and annotation.</title>
        <authorList>
            <consortium name="The Broad Institute Genomics Platform"/>
            <consortium name="The Broad Institute Genome Sequencing Center for Infectious Disease"/>
            <person name="Wu L."/>
            <person name="Ma J."/>
        </authorList>
    </citation>
    <scope>NUCLEOTIDE SEQUENCE [LARGE SCALE GENOMIC DNA]</scope>
    <source>
        <strain evidence="3">KCTC 52416</strain>
    </source>
</reference>
<feature type="transmembrane region" description="Helical" evidence="1">
    <location>
        <begin position="173"/>
        <end position="193"/>
    </location>
</feature>
<dbReference type="InterPro" id="IPR003474">
    <property type="entry name" value="Glcn_transporter"/>
</dbReference>
<feature type="transmembrane region" description="Helical" evidence="1">
    <location>
        <begin position="26"/>
        <end position="49"/>
    </location>
</feature>
<dbReference type="Pfam" id="PF02447">
    <property type="entry name" value="GntP_permease"/>
    <property type="match status" value="1"/>
</dbReference>
<dbReference type="Proteomes" id="UP001595526">
    <property type="component" value="Unassembled WGS sequence"/>
</dbReference>
<feature type="transmembrane region" description="Helical" evidence="1">
    <location>
        <begin position="353"/>
        <end position="374"/>
    </location>
</feature>
<dbReference type="RefSeq" id="WP_379024971.1">
    <property type="nucleotide sequence ID" value="NZ_JBHRTA010000038.1"/>
</dbReference>
<feature type="transmembrane region" description="Helical" evidence="1">
    <location>
        <begin position="380"/>
        <end position="404"/>
    </location>
</feature>
<keyword evidence="1" id="KW-0812">Transmembrane</keyword>
<sequence length="442" mass="44922">MAIITILLSIASIVLLITKLKVHPFLALLLVSLVLGVASGMDAANVISATQEGFGGTIGRIGLIIVLGVMIGAFLEKTGGALVLANKMLSLIGTKRVITAMGIIGYVVSIPVFSDSAFVLLSALNKGLTKKAGLSLAGTSVALGLGLSCTHALVPPTPGPVAAAGILEADLGIVMGFGMIAAGAALAAALLFAHKVAAKVDIAVDEPDEEATPTPTYVPSLFASSLPIVVPILLIVGKSLSANLGGDGWQGRVNGFFIFFGEPVIALMVGFMLCLLLPKKLDKNMLSTEGWVGKALTDSATIILVTGAGGIFGKILQNSGVAATLGEALTSSSFGIFLPFLLAAALKSAQGSSTVALVTTASVIAPLMGSLGFTGELDKALVVVAIGAGSLVVSHVNDSFFWVFTQLTGMNIQTGYKLHTTGTLVIGATAMAVVYTMFCIVH</sequence>
<dbReference type="EMBL" id="JBHRTA010000038">
    <property type="protein sequence ID" value="MFC3199403.1"/>
    <property type="molecule type" value="Genomic_DNA"/>
</dbReference>
<feature type="transmembrane region" description="Helical" evidence="1">
    <location>
        <begin position="256"/>
        <end position="278"/>
    </location>
</feature>
<keyword evidence="1" id="KW-0472">Membrane</keyword>
<feature type="transmembrane region" description="Helical" evidence="1">
    <location>
        <begin position="97"/>
        <end position="121"/>
    </location>
</feature>
<keyword evidence="1" id="KW-1133">Transmembrane helix</keyword>
<feature type="transmembrane region" description="Helical" evidence="1">
    <location>
        <begin position="328"/>
        <end position="346"/>
    </location>
</feature>
<feature type="transmembrane region" description="Helical" evidence="1">
    <location>
        <begin position="299"/>
        <end position="316"/>
    </location>
</feature>
<gene>
    <name evidence="2" type="ORF">ACFOET_17410</name>
</gene>
<evidence type="ECO:0000313" key="3">
    <source>
        <dbReference type="Proteomes" id="UP001595526"/>
    </source>
</evidence>
<feature type="transmembrane region" description="Helical" evidence="1">
    <location>
        <begin position="61"/>
        <end position="85"/>
    </location>
</feature>